<keyword evidence="2" id="KW-1185">Reference proteome</keyword>
<protein>
    <submittedName>
        <fullName evidence="1">BgtE-5756</fullName>
    </submittedName>
</protein>
<evidence type="ECO:0000313" key="1">
    <source>
        <dbReference type="EMBL" id="VCU40963.1"/>
    </source>
</evidence>
<dbReference type="AlphaFoldDB" id="A0A9X9PS21"/>
<proteinExistence type="predicted"/>
<gene>
    <name evidence="1" type="ORF">BGT96224V316_LOCUS2214</name>
</gene>
<dbReference type="EMBL" id="LR026987">
    <property type="protein sequence ID" value="VCU40963.1"/>
    <property type="molecule type" value="Genomic_DNA"/>
</dbReference>
<name>A0A9X9PS21_BLUGR</name>
<organism evidence="1 2">
    <name type="scientific">Blumeria graminis f. sp. tritici</name>
    <dbReference type="NCBI Taxonomy" id="62690"/>
    <lineage>
        <taxon>Eukaryota</taxon>
        <taxon>Fungi</taxon>
        <taxon>Dikarya</taxon>
        <taxon>Ascomycota</taxon>
        <taxon>Pezizomycotina</taxon>
        <taxon>Leotiomycetes</taxon>
        <taxon>Erysiphales</taxon>
        <taxon>Erysiphaceae</taxon>
        <taxon>Blumeria</taxon>
    </lineage>
</organism>
<evidence type="ECO:0000313" key="2">
    <source>
        <dbReference type="Proteomes" id="UP000324639"/>
    </source>
</evidence>
<sequence length="123" mass="14230">MIRCAVAFLLIAGESSNRLDRLVVTTDEVDKPSYGVYEVKDRDHFPHSEFIDAPMLMKTKITRQGTYYMPYCSDYLQSVEIARFITKGLTEITQLAHLGLTHDTRMEKKCLTYLSSIYRPELE</sequence>
<accession>A0A9X9PS21</accession>
<dbReference type="Proteomes" id="UP000324639">
    <property type="component" value="Chromosome Bgt_-04"/>
</dbReference>
<reference evidence="1 2" key="1">
    <citation type="submission" date="2018-08" db="EMBL/GenBank/DDBJ databases">
        <authorList>
            <person name="Muller C M."/>
        </authorList>
    </citation>
    <scope>NUCLEOTIDE SEQUENCE [LARGE SCALE GENOMIC DNA]</scope>
</reference>